<dbReference type="EMBL" id="BK015123">
    <property type="protein sequence ID" value="DAD91873.1"/>
    <property type="molecule type" value="Genomic_DNA"/>
</dbReference>
<evidence type="ECO:0000313" key="3">
    <source>
        <dbReference type="EMBL" id="DAD91873.1"/>
    </source>
</evidence>
<dbReference type="PANTHER" id="PTHR41328:SF2">
    <property type="entry name" value="TERMINASE SMALL SUBUNIT"/>
    <property type="match status" value="1"/>
</dbReference>
<keyword evidence="2" id="KW-0231">Viral genome packaging</keyword>
<dbReference type="InterPro" id="IPR038713">
    <property type="entry name" value="Terminase_Gp1_N_sf"/>
</dbReference>
<sequence>MSKNDEVKSTSERGETKLTDKQKRFIEEYLVDLNATQAAIRAGYSAKTADVQGAQNLVKLKGFIQEEQKKRSARVQITQDEVIRRLLENADIASGKKAIVLTQTRKTNDGEIVGDDVAQFVYEPSSVNKALELLGKHLGMFGQKVEVSGDLHIEQRTELNLSGLDINELEQLEKLLEKGNLEQDSD</sequence>
<proteinExistence type="predicted"/>
<evidence type="ECO:0000256" key="2">
    <source>
        <dbReference type="ARBA" id="ARBA00023219"/>
    </source>
</evidence>
<name>A0A8S5NB38_9CAUD</name>
<dbReference type="GO" id="GO:0051276">
    <property type="term" value="P:chromosome organization"/>
    <property type="evidence" value="ECO:0007669"/>
    <property type="project" value="InterPro"/>
</dbReference>
<reference evidence="3" key="1">
    <citation type="journal article" date="2021" name="Proc. Natl. Acad. Sci. U.S.A.">
        <title>A Catalog of Tens of Thousands of Viruses from Human Metagenomes Reveals Hidden Associations with Chronic Diseases.</title>
        <authorList>
            <person name="Tisza M.J."/>
            <person name="Buck C.B."/>
        </authorList>
    </citation>
    <scope>NUCLEOTIDE SEQUENCE</scope>
    <source>
        <strain evidence="3">CtKZW4</strain>
    </source>
</reference>
<evidence type="ECO:0000256" key="1">
    <source>
        <dbReference type="ARBA" id="ARBA00022612"/>
    </source>
</evidence>
<accession>A0A8S5NB38</accession>
<protein>
    <submittedName>
        <fullName evidence="3">Terminase small subunit</fullName>
    </submittedName>
</protein>
<keyword evidence="1" id="KW-1188">Viral release from host cell</keyword>
<dbReference type="Gene3D" id="1.10.10.1400">
    <property type="entry name" value="Terminase, small subunit, N-terminal DNA-binding domain, HTH motif"/>
    <property type="match status" value="1"/>
</dbReference>
<organism evidence="3">
    <name type="scientific">Myoviridae sp. ctKZW4</name>
    <dbReference type="NCBI Taxonomy" id="2826639"/>
    <lineage>
        <taxon>Viruses</taxon>
        <taxon>Duplodnaviria</taxon>
        <taxon>Heunggongvirae</taxon>
        <taxon>Uroviricota</taxon>
        <taxon>Caudoviricetes</taxon>
    </lineage>
</organism>
<dbReference type="InterPro" id="IPR005335">
    <property type="entry name" value="Terminase_ssu"/>
</dbReference>
<dbReference type="PANTHER" id="PTHR41328">
    <property type="entry name" value="TERMINASE SMALL SUBUNIT-RELATED"/>
    <property type="match status" value="1"/>
</dbReference>
<dbReference type="Pfam" id="PF03592">
    <property type="entry name" value="Terminase_2"/>
    <property type="match status" value="1"/>
</dbReference>
<dbReference type="InterPro" id="IPR052404">
    <property type="entry name" value="SPP1-like_terminase"/>
</dbReference>